<evidence type="ECO:0000256" key="1">
    <source>
        <dbReference type="SAM" id="MobiDB-lite"/>
    </source>
</evidence>
<feature type="compositionally biased region" description="Basic and acidic residues" evidence="1">
    <location>
        <begin position="85"/>
        <end position="95"/>
    </location>
</feature>
<accession>A0A5B0QAD1</accession>
<evidence type="ECO:0000313" key="3">
    <source>
        <dbReference type="EMBL" id="KAA1110069.1"/>
    </source>
</evidence>
<evidence type="ECO:0000313" key="4">
    <source>
        <dbReference type="Proteomes" id="UP000324748"/>
    </source>
</evidence>
<dbReference type="AlphaFoldDB" id="A0A5B0QAD1"/>
<comment type="caution">
    <text evidence="3">The sequence shown here is derived from an EMBL/GenBank/DDBJ whole genome shotgun (WGS) entry which is preliminary data.</text>
</comment>
<proteinExistence type="predicted"/>
<sequence length="193" mass="21641">MFQPILGLLIIVHFRGSCKGVFHSPKEVISDGIAEIPMARDIAEQLTTPFQLTNPNPSLPVFPIPEVESQTETLDLASRRFSRSTSKDDRKRKSSSDPAPDVRWNPPPQEPLILSVDEPRPHQVVKLMGIFLGPQVVPSSSEGNGITYCGFRKHHLVPPLPQIFAEFLAPSQRRILFGSVLRYFRLKIQVPTL</sequence>
<evidence type="ECO:0000256" key="2">
    <source>
        <dbReference type="SAM" id="SignalP"/>
    </source>
</evidence>
<feature type="region of interest" description="Disordered" evidence="1">
    <location>
        <begin position="73"/>
        <end position="112"/>
    </location>
</feature>
<feature type="signal peptide" evidence="2">
    <location>
        <begin position="1"/>
        <end position="20"/>
    </location>
</feature>
<reference evidence="3 4" key="1">
    <citation type="submission" date="2019-05" db="EMBL/GenBank/DDBJ databases">
        <title>Emergence of the Ug99 lineage of the wheat stem rust pathogen through somatic hybridization.</title>
        <authorList>
            <person name="Li F."/>
            <person name="Upadhyaya N.M."/>
            <person name="Sperschneider J."/>
            <person name="Matny O."/>
            <person name="Nguyen-Phuc H."/>
            <person name="Mago R."/>
            <person name="Raley C."/>
            <person name="Miller M.E."/>
            <person name="Silverstein K.A.T."/>
            <person name="Henningsen E."/>
            <person name="Hirsch C.D."/>
            <person name="Visser B."/>
            <person name="Pretorius Z.A."/>
            <person name="Steffenson B.J."/>
            <person name="Schwessinger B."/>
            <person name="Dodds P.N."/>
            <person name="Figueroa M."/>
        </authorList>
    </citation>
    <scope>NUCLEOTIDE SEQUENCE [LARGE SCALE GENOMIC DNA]</scope>
    <source>
        <strain evidence="3">21-0</strain>
    </source>
</reference>
<organism evidence="3 4">
    <name type="scientific">Puccinia graminis f. sp. tritici</name>
    <dbReference type="NCBI Taxonomy" id="56615"/>
    <lineage>
        <taxon>Eukaryota</taxon>
        <taxon>Fungi</taxon>
        <taxon>Dikarya</taxon>
        <taxon>Basidiomycota</taxon>
        <taxon>Pucciniomycotina</taxon>
        <taxon>Pucciniomycetes</taxon>
        <taxon>Pucciniales</taxon>
        <taxon>Pucciniaceae</taxon>
        <taxon>Puccinia</taxon>
    </lineage>
</organism>
<keyword evidence="2" id="KW-0732">Signal</keyword>
<dbReference type="OrthoDB" id="10355598at2759"/>
<dbReference type="EMBL" id="VSWC01000027">
    <property type="protein sequence ID" value="KAA1110069.1"/>
    <property type="molecule type" value="Genomic_DNA"/>
</dbReference>
<feature type="chain" id="PRO_5023009240" evidence="2">
    <location>
        <begin position="21"/>
        <end position="193"/>
    </location>
</feature>
<dbReference type="Proteomes" id="UP000324748">
    <property type="component" value="Unassembled WGS sequence"/>
</dbReference>
<protein>
    <submittedName>
        <fullName evidence="3">Uncharacterized protein</fullName>
    </submittedName>
</protein>
<keyword evidence="4" id="KW-1185">Reference proteome</keyword>
<gene>
    <name evidence="3" type="ORF">PGT21_009071</name>
</gene>
<name>A0A5B0QAD1_PUCGR</name>